<comment type="caution">
    <text evidence="2">The sequence shown here is derived from an EMBL/GenBank/DDBJ whole genome shotgun (WGS) entry which is preliminary data.</text>
</comment>
<feature type="binding site" evidence="1">
    <location>
        <position position="291"/>
    </location>
    <ligand>
        <name>Zn(2+)</name>
        <dbReference type="ChEBI" id="CHEBI:29105"/>
    </ligand>
</feature>
<dbReference type="Gene3D" id="1.50.10.20">
    <property type="match status" value="1"/>
</dbReference>
<organism evidence="2 3">
    <name type="scientific">Crossiella cryophila</name>
    <dbReference type="NCBI Taxonomy" id="43355"/>
    <lineage>
        <taxon>Bacteria</taxon>
        <taxon>Bacillati</taxon>
        <taxon>Actinomycetota</taxon>
        <taxon>Actinomycetes</taxon>
        <taxon>Pseudonocardiales</taxon>
        <taxon>Pseudonocardiaceae</taxon>
        <taxon>Crossiella</taxon>
    </lineage>
</organism>
<accession>A0A7W7FWN4</accession>
<name>A0A7W7FWN4_9PSEU</name>
<dbReference type="SUPFAM" id="SSF158745">
    <property type="entry name" value="LanC-like"/>
    <property type="match status" value="1"/>
</dbReference>
<feature type="binding site" evidence="1">
    <location>
        <position position="292"/>
    </location>
    <ligand>
        <name>Zn(2+)</name>
        <dbReference type="ChEBI" id="CHEBI:29105"/>
    </ligand>
</feature>
<keyword evidence="1" id="KW-0479">Metal-binding</keyword>
<dbReference type="GO" id="GO:0031179">
    <property type="term" value="P:peptide modification"/>
    <property type="evidence" value="ECO:0007669"/>
    <property type="project" value="InterPro"/>
</dbReference>
<proteinExistence type="predicted"/>
<dbReference type="GO" id="GO:0046872">
    <property type="term" value="F:metal ion binding"/>
    <property type="evidence" value="ECO:0007669"/>
    <property type="project" value="UniProtKB-KW"/>
</dbReference>
<protein>
    <submittedName>
        <fullName evidence="2">Lantibiotic modifying enzyme</fullName>
    </submittedName>
</protein>
<dbReference type="AlphaFoldDB" id="A0A7W7FWN4"/>
<dbReference type="CDD" id="cd04793">
    <property type="entry name" value="LanC"/>
    <property type="match status" value="1"/>
</dbReference>
<keyword evidence="1" id="KW-0862">Zinc</keyword>
<sequence>MHASAAAPNEVESARSLSAGFAFIREAVAGTQAQPLLAPGVFSGTGGLALCVAGCVEAEPRFGPSLGRLHDQFAAQIADLDLPMVERAVSDSDYDMISGAAGTLAYLCSIAEPDQALHAAADKLLDYLIWLSAPPRDLTLTRRWLIAPELCAPLGRDPRDFPGGYLNLGMAHGVPGAVAALAVAWQRGLRRPGQEEAIRRMTDWLLAVRRADPHGPVWATEIPVAATGEEVRPSNPHDQIAWCYGTAGVAVSLLAVADALGDDQLRTAAMEAFEGVLRRSEAEPVLSPTFCHGVAGLLAICQEFAAAGSALAREHTARLLTELLGFADPANPLVFRDEEEPGVFVDSPALLTGSTGVALTLLAAVSPVRPSWLTAFLVR</sequence>
<dbReference type="InterPro" id="IPR007822">
    <property type="entry name" value="LANC-like"/>
</dbReference>
<dbReference type="InterPro" id="IPR033889">
    <property type="entry name" value="LanC"/>
</dbReference>
<dbReference type="SMART" id="SM01260">
    <property type="entry name" value="LANC_like"/>
    <property type="match status" value="1"/>
</dbReference>
<dbReference type="EMBL" id="JACHMH010000001">
    <property type="protein sequence ID" value="MBB4680225.1"/>
    <property type="molecule type" value="Genomic_DNA"/>
</dbReference>
<evidence type="ECO:0000313" key="3">
    <source>
        <dbReference type="Proteomes" id="UP000533598"/>
    </source>
</evidence>
<dbReference type="Pfam" id="PF05147">
    <property type="entry name" value="LANC_like"/>
    <property type="match status" value="1"/>
</dbReference>
<dbReference type="Proteomes" id="UP000533598">
    <property type="component" value="Unassembled WGS sequence"/>
</dbReference>
<feature type="binding site" evidence="1">
    <location>
        <position position="243"/>
    </location>
    <ligand>
        <name>Zn(2+)</name>
        <dbReference type="ChEBI" id="CHEBI:29105"/>
    </ligand>
</feature>
<keyword evidence="3" id="KW-1185">Reference proteome</keyword>
<dbReference type="PRINTS" id="PR01950">
    <property type="entry name" value="LANCSUPER"/>
</dbReference>
<gene>
    <name evidence="2" type="ORF">HNR67_006343</name>
</gene>
<evidence type="ECO:0000256" key="1">
    <source>
        <dbReference type="PIRSR" id="PIRSR607822-1"/>
    </source>
</evidence>
<reference evidence="2 3" key="1">
    <citation type="submission" date="2020-08" db="EMBL/GenBank/DDBJ databases">
        <title>Sequencing the genomes of 1000 actinobacteria strains.</title>
        <authorList>
            <person name="Klenk H.-P."/>
        </authorList>
    </citation>
    <scope>NUCLEOTIDE SEQUENCE [LARGE SCALE GENOMIC DNA]</scope>
    <source>
        <strain evidence="2 3">DSM 44230</strain>
    </source>
</reference>
<evidence type="ECO:0000313" key="2">
    <source>
        <dbReference type="EMBL" id="MBB4680225.1"/>
    </source>
</evidence>
<dbReference type="PRINTS" id="PR01955">
    <property type="entry name" value="LANCFRANKIA"/>
</dbReference>